<dbReference type="HOGENOM" id="CLU_089574_6_3_3"/>
<evidence type="ECO:0000313" key="3">
    <source>
        <dbReference type="Proteomes" id="UP000010483"/>
    </source>
</evidence>
<dbReference type="SUPFAM" id="SSF52821">
    <property type="entry name" value="Rhodanese/Cell cycle control phosphatase"/>
    <property type="match status" value="1"/>
</dbReference>
<dbReference type="AlphaFoldDB" id="K9YQJ3"/>
<dbReference type="Gene3D" id="3.40.250.10">
    <property type="entry name" value="Rhodanese-like domain"/>
    <property type="match status" value="1"/>
</dbReference>
<organism evidence="2 3">
    <name type="scientific">Cyanobacterium stanieri (strain ATCC 29140 / PCC 7202)</name>
    <dbReference type="NCBI Taxonomy" id="292563"/>
    <lineage>
        <taxon>Bacteria</taxon>
        <taxon>Bacillati</taxon>
        <taxon>Cyanobacteriota</taxon>
        <taxon>Cyanophyceae</taxon>
        <taxon>Oscillatoriophycideae</taxon>
        <taxon>Chroococcales</taxon>
        <taxon>Geminocystaceae</taxon>
        <taxon>Cyanobacterium</taxon>
    </lineage>
</organism>
<dbReference type="CDD" id="cd00158">
    <property type="entry name" value="RHOD"/>
    <property type="match status" value="1"/>
</dbReference>
<keyword evidence="3" id="KW-1185">Reference proteome</keyword>
<dbReference type="BioCyc" id="CSTA292563:G1353-2791-MONOMER"/>
<dbReference type="PANTHER" id="PTHR43031">
    <property type="entry name" value="FAD-DEPENDENT OXIDOREDUCTASE"/>
    <property type="match status" value="1"/>
</dbReference>
<dbReference type="PROSITE" id="PS50206">
    <property type="entry name" value="RHODANESE_3"/>
    <property type="match status" value="1"/>
</dbReference>
<dbReference type="SMART" id="SM00450">
    <property type="entry name" value="RHOD"/>
    <property type="match status" value="1"/>
</dbReference>
<sequence length="110" mass="12341">MIIANIIQSQYQLISPQELEQRMKNNSVVLIDVREKDEYDQGHIPGALLKPLSEFSTKELASYPNIVLYCRSGKRSHTAAEKLIEAGMTMITELKGGITAWQEAHLPMVA</sequence>
<feature type="domain" description="Rhodanese" evidence="1">
    <location>
        <begin position="24"/>
        <end position="110"/>
    </location>
</feature>
<evidence type="ECO:0000259" key="1">
    <source>
        <dbReference type="PROSITE" id="PS50206"/>
    </source>
</evidence>
<dbReference type="KEGG" id="csn:Cyast_2785"/>
<dbReference type="Pfam" id="PF00581">
    <property type="entry name" value="Rhodanese"/>
    <property type="match status" value="1"/>
</dbReference>
<gene>
    <name evidence="2" type="ordered locus">Cyast_2785</name>
</gene>
<dbReference type="STRING" id="292563.Cyast_2785"/>
<dbReference type="PANTHER" id="PTHR43031:SF1">
    <property type="entry name" value="PYRIDINE NUCLEOTIDE-DISULPHIDE OXIDOREDUCTASE"/>
    <property type="match status" value="1"/>
</dbReference>
<dbReference type="InterPro" id="IPR001763">
    <property type="entry name" value="Rhodanese-like_dom"/>
</dbReference>
<proteinExistence type="predicted"/>
<protein>
    <submittedName>
        <fullName evidence="2">Rhodanese domain protein</fullName>
    </submittedName>
</protein>
<name>K9YQJ3_CYASC</name>
<dbReference type="InterPro" id="IPR036873">
    <property type="entry name" value="Rhodanese-like_dom_sf"/>
</dbReference>
<accession>K9YQJ3</accession>
<dbReference type="InterPro" id="IPR050229">
    <property type="entry name" value="GlpE_sulfurtransferase"/>
</dbReference>
<dbReference type="Proteomes" id="UP000010483">
    <property type="component" value="Chromosome"/>
</dbReference>
<dbReference type="eggNOG" id="COG0607">
    <property type="taxonomic scope" value="Bacteria"/>
</dbReference>
<dbReference type="EMBL" id="CP003940">
    <property type="protein sequence ID" value="AFZ48727.1"/>
    <property type="molecule type" value="Genomic_DNA"/>
</dbReference>
<evidence type="ECO:0000313" key="2">
    <source>
        <dbReference type="EMBL" id="AFZ48727.1"/>
    </source>
</evidence>
<reference evidence="3" key="1">
    <citation type="journal article" date="2013" name="Proc. Natl. Acad. Sci. U.S.A.">
        <title>Improving the coverage of the cyanobacterial phylum using diversity-driven genome sequencing.</title>
        <authorList>
            <person name="Shih P.M."/>
            <person name="Wu D."/>
            <person name="Latifi A."/>
            <person name="Axen S.D."/>
            <person name="Fewer D.P."/>
            <person name="Talla E."/>
            <person name="Calteau A."/>
            <person name="Cai F."/>
            <person name="Tandeau de Marsac N."/>
            <person name="Rippka R."/>
            <person name="Herdman M."/>
            <person name="Sivonen K."/>
            <person name="Coursin T."/>
            <person name="Laurent T."/>
            <person name="Goodwin L."/>
            <person name="Nolan M."/>
            <person name="Davenport K.W."/>
            <person name="Han C.S."/>
            <person name="Rubin E.M."/>
            <person name="Eisen J.A."/>
            <person name="Woyke T."/>
            <person name="Gugger M."/>
            <person name="Kerfeld C.A."/>
        </authorList>
    </citation>
    <scope>NUCLEOTIDE SEQUENCE [LARGE SCALE GENOMIC DNA]</scope>
    <source>
        <strain evidence="3">ATCC 29140 / PCC 7202</strain>
    </source>
</reference>